<sequence length="957" mass="103375">MRENTRLSNRLAAAVEGEVMVDAAARGRYATDASIYQMVPEAVVVPRSTEDVEAAMQVAREEETPVLPRGGGTSQCGQTVNRAVVLDNTRHLNRILEIDTDTLIARVEPGLVLDELNRALKPHGLWFPVDPSTASRCTLGGMAANNSSGGKSLRYGIMRDNVRAISAILPDGTAARFNGADPMPGPYADLVRDMRALGQREAEEIEQSFPKVQRRVGGYNIDALTGNDVNMAHLLVGSEGTLAYFTELELSLAHLPGEKVTGICHFPTFYAAMDAAQHLVKLGPQAVELIDDTMIALGRDIPLFRKTIDAFVQGDPAALLLVEFAEGSAQANAAKLAELQELMGDLGFAFTGHGSSWGGALPVTDAALQSAIAEYRKSGLNVMMSMKEAGKPISFVEDCAVALPDLAEYTQGLTDIFARHGTKGTWYAHASVGCLHVRPVLNMRQDKDVKTMRSIAEECFDLVKQYKGSHSGEHGDGIVRSEFHEKMFGPRIVSAFEEVKVRFDPNGLMNPGKIVHAPAMDDRRVFRYGPTYAVPEFETALDWSAWPGSGGGFQGAVEMCNNNGACRKLKGGGMCPSFRATRNERDATRGRANTLRFAISGQMPGGLTSDALADTMKYCVSCKACRRECPTGVDIARMKIEVLSARRKENGLSFADKLVGYLPRYAPKAARVAGVMNLRNRIGPLRRLTEALTGVSHRRDLPVWSSNPFRDEEAQDAAPDVLLFADVFNRYFEPENLRAAVRVLRAAGARVAVAQDGSGRPLDCGRTLLAVGCVEEARAEAKRIIEATREAVAKGVAVVGLEPSSILTFRDEFLALCPGEDAQALAAAAQTFEEFLALRPSPEMKPLGKPIYVHGHCHQKSHDAVSPMLDLLKRIPEAEVTLIESSCCGMAGAFGYAPDTIDMSLKMANLDLFPALAAAPEDAIVVADGTSCRHQIADGTPRRAMHAARLLDQALAG</sequence>
<dbReference type="PROSITE" id="PS51379">
    <property type="entry name" value="4FE4S_FER_2"/>
    <property type="match status" value="1"/>
</dbReference>
<keyword evidence="3" id="KW-0479">Metal-binding</keyword>
<dbReference type="GO" id="GO:0046872">
    <property type="term" value="F:metal ion binding"/>
    <property type="evidence" value="ECO:0007669"/>
    <property type="project" value="UniProtKB-KW"/>
</dbReference>
<keyword evidence="11" id="KW-1185">Reference proteome</keyword>
<dbReference type="PROSITE" id="PS00198">
    <property type="entry name" value="4FE4S_FER_1"/>
    <property type="match status" value="1"/>
</dbReference>
<evidence type="ECO:0000313" key="10">
    <source>
        <dbReference type="EMBL" id="GFE48923.1"/>
    </source>
</evidence>
<dbReference type="InterPro" id="IPR016171">
    <property type="entry name" value="Vanillyl_alc_oxidase_C-sub2"/>
</dbReference>
<comment type="caution">
    <text evidence="10">The sequence shown here is derived from an EMBL/GenBank/DDBJ whole genome shotgun (WGS) entry which is preliminary data.</text>
</comment>
<evidence type="ECO:0000259" key="8">
    <source>
        <dbReference type="PROSITE" id="PS51379"/>
    </source>
</evidence>
<feature type="domain" description="4Fe-4S ferredoxin-type" evidence="8">
    <location>
        <begin position="609"/>
        <end position="641"/>
    </location>
</feature>
<dbReference type="InterPro" id="IPR036318">
    <property type="entry name" value="FAD-bd_PCMH-like_sf"/>
</dbReference>
<dbReference type="PROSITE" id="PS51387">
    <property type="entry name" value="FAD_PCMH"/>
    <property type="match status" value="1"/>
</dbReference>
<dbReference type="Gene3D" id="3.30.70.2740">
    <property type="match status" value="1"/>
</dbReference>
<keyword evidence="4" id="KW-0274">FAD</keyword>
<dbReference type="GO" id="GO:0004458">
    <property type="term" value="F:D-lactate dehydrogenase (cytochrome) activity"/>
    <property type="evidence" value="ECO:0007669"/>
    <property type="project" value="TreeGrafter"/>
</dbReference>
<dbReference type="GO" id="GO:0051536">
    <property type="term" value="F:iron-sulfur cluster binding"/>
    <property type="evidence" value="ECO:0007669"/>
    <property type="project" value="UniProtKB-KW"/>
</dbReference>
<dbReference type="EMBL" id="BLIV01000001">
    <property type="protein sequence ID" value="GFE48923.1"/>
    <property type="molecule type" value="Genomic_DNA"/>
</dbReference>
<dbReference type="SUPFAM" id="SSF56176">
    <property type="entry name" value="FAD-binding/transporter-associated domain-like"/>
    <property type="match status" value="1"/>
</dbReference>
<gene>
    <name evidence="10" type="ORF">So717_06760</name>
</gene>
<evidence type="ECO:0000256" key="6">
    <source>
        <dbReference type="ARBA" id="ARBA00023004"/>
    </source>
</evidence>
<keyword evidence="6" id="KW-0408">Iron</keyword>
<evidence type="ECO:0000256" key="5">
    <source>
        <dbReference type="ARBA" id="ARBA00023002"/>
    </source>
</evidence>
<evidence type="ECO:0000256" key="7">
    <source>
        <dbReference type="ARBA" id="ARBA00023014"/>
    </source>
</evidence>
<reference evidence="10 11" key="1">
    <citation type="submission" date="2019-12" db="EMBL/GenBank/DDBJ databases">
        <title>Roseobacter cerasinus sp. nov., isolated from seawater around aquaculture.</title>
        <authorList>
            <person name="Muramatsu S."/>
            <person name="Takabe Y."/>
            <person name="Mori K."/>
            <person name="Takaichi S."/>
            <person name="Hanada S."/>
        </authorList>
    </citation>
    <scope>NUCLEOTIDE SEQUENCE [LARGE SCALE GENOMIC DNA]</scope>
    <source>
        <strain evidence="10 11">AI77</strain>
    </source>
</reference>
<dbReference type="InterPro" id="IPR004113">
    <property type="entry name" value="FAD-bd_oxidored_4_C"/>
</dbReference>
<dbReference type="GO" id="GO:0008720">
    <property type="term" value="F:D-lactate dehydrogenase (NAD+) activity"/>
    <property type="evidence" value="ECO:0007669"/>
    <property type="project" value="TreeGrafter"/>
</dbReference>
<evidence type="ECO:0000256" key="3">
    <source>
        <dbReference type="ARBA" id="ARBA00022723"/>
    </source>
</evidence>
<dbReference type="InterPro" id="IPR017896">
    <property type="entry name" value="4Fe4S_Fe-S-bd"/>
</dbReference>
<protein>
    <submittedName>
        <fullName evidence="10">Glycolate oxidase</fullName>
    </submittedName>
</protein>
<organism evidence="10 11">
    <name type="scientific">Roseobacter cerasinus</name>
    <dbReference type="NCBI Taxonomy" id="2602289"/>
    <lineage>
        <taxon>Bacteria</taxon>
        <taxon>Pseudomonadati</taxon>
        <taxon>Pseudomonadota</taxon>
        <taxon>Alphaproteobacteria</taxon>
        <taxon>Rhodobacterales</taxon>
        <taxon>Roseobacteraceae</taxon>
        <taxon>Roseobacter</taxon>
    </lineage>
</organism>
<dbReference type="Gene3D" id="1.10.45.10">
    <property type="entry name" value="Vanillyl-alcohol Oxidase, Chain A, domain 4"/>
    <property type="match status" value="1"/>
</dbReference>
<accession>A0A640VKV3</accession>
<evidence type="ECO:0000256" key="1">
    <source>
        <dbReference type="ARBA" id="ARBA00001974"/>
    </source>
</evidence>
<dbReference type="GO" id="GO:1903457">
    <property type="term" value="P:lactate catabolic process"/>
    <property type="evidence" value="ECO:0007669"/>
    <property type="project" value="TreeGrafter"/>
</dbReference>
<dbReference type="SUPFAM" id="SSF46548">
    <property type="entry name" value="alpha-helical ferredoxin"/>
    <property type="match status" value="1"/>
</dbReference>
<dbReference type="Gene3D" id="3.30.465.10">
    <property type="match status" value="1"/>
</dbReference>
<dbReference type="InterPro" id="IPR016166">
    <property type="entry name" value="FAD-bd_PCMH"/>
</dbReference>
<dbReference type="PANTHER" id="PTHR11748:SF119">
    <property type="entry name" value="D-2-HYDROXYGLUTARATE DEHYDROGENASE"/>
    <property type="match status" value="1"/>
</dbReference>
<dbReference type="InterPro" id="IPR006094">
    <property type="entry name" value="Oxid_FAD_bind_N"/>
</dbReference>
<keyword evidence="7" id="KW-0411">Iron-sulfur</keyword>
<dbReference type="InterPro" id="IPR017900">
    <property type="entry name" value="4Fe4S_Fe_S_CS"/>
</dbReference>
<evidence type="ECO:0000256" key="2">
    <source>
        <dbReference type="ARBA" id="ARBA00022630"/>
    </source>
</evidence>
<evidence type="ECO:0000313" key="11">
    <source>
        <dbReference type="Proteomes" id="UP000436522"/>
    </source>
</evidence>
<keyword evidence="2" id="KW-0285">Flavoprotein</keyword>
<keyword evidence="5" id="KW-0560">Oxidoreductase</keyword>
<dbReference type="Pfam" id="PF01565">
    <property type="entry name" value="FAD_binding_4"/>
    <property type="match status" value="1"/>
</dbReference>
<evidence type="ECO:0000259" key="9">
    <source>
        <dbReference type="PROSITE" id="PS51387"/>
    </source>
</evidence>
<dbReference type="GO" id="GO:0071949">
    <property type="term" value="F:FAD binding"/>
    <property type="evidence" value="ECO:0007669"/>
    <property type="project" value="InterPro"/>
</dbReference>
<dbReference type="SUPFAM" id="SSF55103">
    <property type="entry name" value="FAD-linked oxidases, C-terminal domain"/>
    <property type="match status" value="1"/>
</dbReference>
<dbReference type="OrthoDB" id="9811557at2"/>
<feature type="domain" description="FAD-binding PCMH-type" evidence="9">
    <location>
        <begin position="36"/>
        <end position="255"/>
    </location>
</feature>
<dbReference type="InterPro" id="IPR016169">
    <property type="entry name" value="FAD-bd_PCMH_sub2"/>
</dbReference>
<dbReference type="Pfam" id="PF13183">
    <property type="entry name" value="Fer4_8"/>
    <property type="match status" value="1"/>
</dbReference>
<name>A0A640VKV3_9RHOB</name>
<dbReference type="InterPro" id="IPR016164">
    <property type="entry name" value="FAD-linked_Oxase-like_C"/>
</dbReference>
<comment type="cofactor">
    <cofactor evidence="1">
        <name>FAD</name>
        <dbReference type="ChEBI" id="CHEBI:57692"/>
    </cofactor>
</comment>
<evidence type="ECO:0000256" key="4">
    <source>
        <dbReference type="ARBA" id="ARBA00022827"/>
    </source>
</evidence>
<dbReference type="Proteomes" id="UP000436522">
    <property type="component" value="Unassembled WGS sequence"/>
</dbReference>
<dbReference type="PANTHER" id="PTHR11748">
    <property type="entry name" value="D-LACTATE DEHYDROGENASE"/>
    <property type="match status" value="1"/>
</dbReference>
<proteinExistence type="predicted"/>
<dbReference type="AlphaFoldDB" id="A0A640VKV3"/>
<dbReference type="Pfam" id="PF02913">
    <property type="entry name" value="FAD-oxidase_C"/>
    <property type="match status" value="1"/>
</dbReference>